<accession>A0ABV1SJN9</accession>
<dbReference type="Proteomes" id="UP001438953">
    <property type="component" value="Unassembled WGS sequence"/>
</dbReference>
<keyword evidence="4" id="KW-1185">Reference proteome</keyword>
<dbReference type="EMBL" id="JAYWLC010000013">
    <property type="protein sequence ID" value="MER5172970.1"/>
    <property type="molecule type" value="Genomic_DNA"/>
</dbReference>
<dbReference type="Gene3D" id="3.40.50.720">
    <property type="entry name" value="NAD(P)-binding Rossmann-like Domain"/>
    <property type="match status" value="1"/>
</dbReference>
<dbReference type="InterPro" id="IPR002347">
    <property type="entry name" value="SDR_fam"/>
</dbReference>
<comment type="caution">
    <text evidence="3">The sequence shown here is derived from an EMBL/GenBank/DDBJ whole genome shotgun (WGS) entry which is preliminary data.</text>
</comment>
<dbReference type="RefSeq" id="WP_350938098.1">
    <property type="nucleotide sequence ID" value="NZ_JAYWLC010000013.1"/>
</dbReference>
<dbReference type="Pfam" id="PF13561">
    <property type="entry name" value="adh_short_C2"/>
    <property type="match status" value="1"/>
</dbReference>
<dbReference type="PRINTS" id="PR00080">
    <property type="entry name" value="SDRFAMILY"/>
</dbReference>
<organism evidence="3 4">
    <name type="scientific">Thioclava kandeliae</name>
    <dbReference type="NCBI Taxonomy" id="3070818"/>
    <lineage>
        <taxon>Bacteria</taxon>
        <taxon>Pseudomonadati</taxon>
        <taxon>Pseudomonadota</taxon>
        <taxon>Alphaproteobacteria</taxon>
        <taxon>Rhodobacterales</taxon>
        <taxon>Paracoccaceae</taxon>
        <taxon>Thioclava</taxon>
    </lineage>
</organism>
<dbReference type="PANTHER" id="PTHR24321:SF8">
    <property type="entry name" value="ESTRADIOL 17-BETA-DEHYDROGENASE 8-RELATED"/>
    <property type="match status" value="1"/>
</dbReference>
<dbReference type="PROSITE" id="PS00061">
    <property type="entry name" value="ADH_SHORT"/>
    <property type="match status" value="1"/>
</dbReference>
<dbReference type="InterPro" id="IPR020904">
    <property type="entry name" value="Sc_DH/Rdtase_CS"/>
</dbReference>
<dbReference type="EC" id="1.-.-.-" evidence="3"/>
<dbReference type="PANTHER" id="PTHR24321">
    <property type="entry name" value="DEHYDROGENASES, SHORT CHAIN"/>
    <property type="match status" value="1"/>
</dbReference>
<comment type="similarity">
    <text evidence="1">Belongs to the short-chain dehydrogenases/reductases (SDR) family.</text>
</comment>
<dbReference type="PRINTS" id="PR00081">
    <property type="entry name" value="GDHRDH"/>
</dbReference>
<evidence type="ECO:0000313" key="3">
    <source>
        <dbReference type="EMBL" id="MER5172970.1"/>
    </source>
</evidence>
<name>A0ABV1SJN9_9RHOB</name>
<evidence type="ECO:0000313" key="4">
    <source>
        <dbReference type="Proteomes" id="UP001438953"/>
    </source>
</evidence>
<protein>
    <submittedName>
        <fullName evidence="3">SDR family oxidoreductase</fullName>
        <ecNumber evidence="3">1.-.-.-</ecNumber>
    </submittedName>
</protein>
<dbReference type="CDD" id="cd05233">
    <property type="entry name" value="SDR_c"/>
    <property type="match status" value="1"/>
</dbReference>
<evidence type="ECO:0000256" key="2">
    <source>
        <dbReference type="ARBA" id="ARBA00023002"/>
    </source>
</evidence>
<proteinExistence type="inferred from homology"/>
<dbReference type="SUPFAM" id="SSF51735">
    <property type="entry name" value="NAD(P)-binding Rossmann-fold domains"/>
    <property type="match status" value="1"/>
</dbReference>
<dbReference type="GO" id="GO:0016491">
    <property type="term" value="F:oxidoreductase activity"/>
    <property type="evidence" value="ECO:0007669"/>
    <property type="project" value="UniProtKB-KW"/>
</dbReference>
<gene>
    <name evidence="3" type="ORF">VSX56_14420</name>
</gene>
<keyword evidence="2 3" id="KW-0560">Oxidoreductase</keyword>
<dbReference type="InterPro" id="IPR036291">
    <property type="entry name" value="NAD(P)-bd_dom_sf"/>
</dbReference>
<evidence type="ECO:0000256" key="1">
    <source>
        <dbReference type="ARBA" id="ARBA00006484"/>
    </source>
</evidence>
<sequence>MSMFAGYRAVIVGGSAGIGRATALMLEGRGAQVFIIDRNDAAPFACARADLADASAVEAAMESAARALGGIDILVNSAGIDLETPSEAGNDDDWSHLLSVNLSGPMRTARAAFPYLAASGHGAIVNVSSGAGLKPIPDRAAYCASKAGLVMLSKSLALDWAEEGIRVNTVCPGAVHSDLFDQSWANAPDPQTKLSEIRDRYALRRIAQPEELAEAIVFLAGPAACHITGSTLAVDGGRTFY</sequence>
<reference evidence="3 4" key="1">
    <citation type="submission" date="2024-06" db="EMBL/GenBank/DDBJ databases">
        <title>Thioclava kandeliae sp. nov. from a rhizosphere soil sample of Kandelia candel in a mangrove.</title>
        <authorList>
            <person name="Mu T."/>
        </authorList>
    </citation>
    <scope>NUCLEOTIDE SEQUENCE [LARGE SCALE GENOMIC DNA]</scope>
    <source>
        <strain evidence="3 4">CPCC 100088</strain>
    </source>
</reference>